<dbReference type="KEGG" id="cyp:PCC8801_1984"/>
<evidence type="ECO:0000313" key="3">
    <source>
        <dbReference type="Proteomes" id="UP000008204"/>
    </source>
</evidence>
<dbReference type="RefSeq" id="WP_012595293.1">
    <property type="nucleotide sequence ID" value="NC_011726.1"/>
</dbReference>
<dbReference type="Proteomes" id="UP000008204">
    <property type="component" value="Chromosome"/>
</dbReference>
<feature type="chain" id="PRO_5002858617" description="PEP-CTERM protein-sorting domain-containing protein" evidence="1">
    <location>
        <begin position="30"/>
        <end position="196"/>
    </location>
</feature>
<sequence>MMYQNLSKLALASTIATFGLGLSALSSQAATIINGSFSQTGFTGGGTLTGSFAGTDVNSDGILNTTGGDTLTALTATFSGNGTVNPVVLGLTELDNSGFFLDFSSLGSSSGTFAATNINFFLTNSSNFIDVLFDSNDALTEIEDSNGDLTSSSTLFQVTVTQVTPPPPARTPEPSSILASVVALGLGALSAKRKLQ</sequence>
<organism evidence="2 3">
    <name type="scientific">Rippkaea orientalis (strain PCC 8801 / RF-1)</name>
    <name type="common">Cyanothece sp. (strain PCC 8801)</name>
    <dbReference type="NCBI Taxonomy" id="41431"/>
    <lineage>
        <taxon>Bacteria</taxon>
        <taxon>Bacillati</taxon>
        <taxon>Cyanobacteriota</taxon>
        <taxon>Cyanophyceae</taxon>
        <taxon>Oscillatoriophycideae</taxon>
        <taxon>Chroococcales</taxon>
        <taxon>Aphanothecaceae</taxon>
        <taxon>Rippkaea</taxon>
        <taxon>Rippkaea orientalis</taxon>
    </lineage>
</organism>
<evidence type="ECO:0008006" key="4">
    <source>
        <dbReference type="Google" id="ProtNLM"/>
    </source>
</evidence>
<gene>
    <name evidence="2" type="ordered locus">PCC8801_1984</name>
</gene>
<name>B7JYU5_RIPO1</name>
<feature type="signal peptide" evidence="1">
    <location>
        <begin position="1"/>
        <end position="29"/>
    </location>
</feature>
<proteinExistence type="predicted"/>
<dbReference type="HOGENOM" id="CLU_1388242_0_0_3"/>
<keyword evidence="3" id="KW-1185">Reference proteome</keyword>
<dbReference type="AlphaFoldDB" id="B7JYU5"/>
<keyword evidence="1" id="KW-0732">Signal</keyword>
<evidence type="ECO:0000256" key="1">
    <source>
        <dbReference type="SAM" id="SignalP"/>
    </source>
</evidence>
<protein>
    <recommendedName>
        <fullName evidence="4">PEP-CTERM protein-sorting domain-containing protein</fullName>
    </recommendedName>
</protein>
<accession>B7JYU5</accession>
<dbReference type="EMBL" id="CP001287">
    <property type="protein sequence ID" value="ACK66022.1"/>
    <property type="molecule type" value="Genomic_DNA"/>
</dbReference>
<evidence type="ECO:0000313" key="2">
    <source>
        <dbReference type="EMBL" id="ACK66022.1"/>
    </source>
</evidence>
<reference evidence="3" key="1">
    <citation type="journal article" date="2011" name="MBio">
        <title>Novel metabolic attributes of the genus Cyanothece, comprising a group of unicellular nitrogen-fixing Cyanobacteria.</title>
        <authorList>
            <person name="Bandyopadhyay A."/>
            <person name="Elvitigala T."/>
            <person name="Welsh E."/>
            <person name="Stockel J."/>
            <person name="Liberton M."/>
            <person name="Min H."/>
            <person name="Sherman L.A."/>
            <person name="Pakrasi H.B."/>
        </authorList>
    </citation>
    <scope>NUCLEOTIDE SEQUENCE [LARGE SCALE GENOMIC DNA]</scope>
    <source>
        <strain evidence="3">PCC 8801</strain>
    </source>
</reference>